<feature type="region of interest" description="Disordered" evidence="1">
    <location>
        <begin position="1"/>
        <end position="27"/>
    </location>
</feature>
<gene>
    <name evidence="2" type="ORF">ACJMK2_024918</name>
</gene>
<evidence type="ECO:0000313" key="3">
    <source>
        <dbReference type="Proteomes" id="UP001634394"/>
    </source>
</evidence>
<accession>A0ABD3XFC3</accession>
<protein>
    <submittedName>
        <fullName evidence="2">Uncharacterized protein</fullName>
    </submittedName>
</protein>
<dbReference type="AlphaFoldDB" id="A0ABD3XFC3"/>
<sequence>MYEPDIVLSDRDENDLSDSDSGDDIRTQADYQNIRCRSPSISEEKIEECSLTCIINQDGFIASCLNIHFLETSFYEYVQVNGRFSENDQIHM</sequence>
<keyword evidence="3" id="KW-1185">Reference proteome</keyword>
<dbReference type="EMBL" id="JBJQND010000002">
    <property type="protein sequence ID" value="KAL3884817.1"/>
    <property type="molecule type" value="Genomic_DNA"/>
</dbReference>
<evidence type="ECO:0000256" key="1">
    <source>
        <dbReference type="SAM" id="MobiDB-lite"/>
    </source>
</evidence>
<organism evidence="2 3">
    <name type="scientific">Sinanodonta woodiana</name>
    <name type="common">Chinese pond mussel</name>
    <name type="synonym">Anodonta woodiana</name>
    <dbReference type="NCBI Taxonomy" id="1069815"/>
    <lineage>
        <taxon>Eukaryota</taxon>
        <taxon>Metazoa</taxon>
        <taxon>Spiralia</taxon>
        <taxon>Lophotrochozoa</taxon>
        <taxon>Mollusca</taxon>
        <taxon>Bivalvia</taxon>
        <taxon>Autobranchia</taxon>
        <taxon>Heteroconchia</taxon>
        <taxon>Palaeoheterodonta</taxon>
        <taxon>Unionida</taxon>
        <taxon>Unionoidea</taxon>
        <taxon>Unionidae</taxon>
        <taxon>Unioninae</taxon>
        <taxon>Sinanodonta</taxon>
    </lineage>
</organism>
<name>A0ABD3XFC3_SINWO</name>
<feature type="compositionally biased region" description="Acidic residues" evidence="1">
    <location>
        <begin position="12"/>
        <end position="22"/>
    </location>
</feature>
<evidence type="ECO:0000313" key="2">
    <source>
        <dbReference type="EMBL" id="KAL3884817.1"/>
    </source>
</evidence>
<comment type="caution">
    <text evidence="2">The sequence shown here is derived from an EMBL/GenBank/DDBJ whole genome shotgun (WGS) entry which is preliminary data.</text>
</comment>
<proteinExistence type="predicted"/>
<dbReference type="Proteomes" id="UP001634394">
    <property type="component" value="Unassembled WGS sequence"/>
</dbReference>
<reference evidence="2 3" key="1">
    <citation type="submission" date="2024-11" db="EMBL/GenBank/DDBJ databases">
        <title>Chromosome-level genome assembly of the freshwater bivalve Anodonta woodiana.</title>
        <authorList>
            <person name="Chen X."/>
        </authorList>
    </citation>
    <scope>NUCLEOTIDE SEQUENCE [LARGE SCALE GENOMIC DNA]</scope>
    <source>
        <strain evidence="2">MN2024</strain>
        <tissue evidence="2">Gills</tissue>
    </source>
</reference>